<name>A0A815FQ61_ADIRI</name>
<evidence type="ECO:0000256" key="7">
    <source>
        <dbReference type="ARBA" id="ARBA00030030"/>
    </source>
</evidence>
<organism evidence="10 11">
    <name type="scientific">Adineta ricciae</name>
    <name type="common">Rotifer</name>
    <dbReference type="NCBI Taxonomy" id="249248"/>
    <lineage>
        <taxon>Eukaryota</taxon>
        <taxon>Metazoa</taxon>
        <taxon>Spiralia</taxon>
        <taxon>Gnathifera</taxon>
        <taxon>Rotifera</taxon>
        <taxon>Eurotatoria</taxon>
        <taxon>Bdelloidea</taxon>
        <taxon>Adinetida</taxon>
        <taxon>Adinetidae</taxon>
        <taxon>Adineta</taxon>
    </lineage>
</organism>
<feature type="region of interest" description="Disordered" evidence="8">
    <location>
        <begin position="1"/>
        <end position="25"/>
    </location>
</feature>
<dbReference type="InterPro" id="IPR027521">
    <property type="entry name" value="Usb1"/>
</dbReference>
<evidence type="ECO:0000313" key="10">
    <source>
        <dbReference type="EMBL" id="CAF1328856.1"/>
    </source>
</evidence>
<dbReference type="PANTHER" id="PTHR13522">
    <property type="entry name" value="U6 SNRNA PHOSPHODIESTERASE 1"/>
    <property type="match status" value="1"/>
</dbReference>
<keyword evidence="9" id="KW-0812">Transmembrane</keyword>
<accession>A0A815FQ61</accession>
<evidence type="ECO:0000256" key="6">
    <source>
        <dbReference type="ARBA" id="ARBA00029543"/>
    </source>
</evidence>
<dbReference type="GO" id="GO:0034477">
    <property type="term" value="P:U6 snRNA 3'-end processing"/>
    <property type="evidence" value="ECO:0007669"/>
    <property type="project" value="InterPro"/>
</dbReference>
<evidence type="ECO:0000256" key="5">
    <source>
        <dbReference type="ARBA" id="ARBA00029300"/>
    </source>
</evidence>
<comment type="caution">
    <text evidence="10">The sequence shown here is derived from an EMBL/GenBank/DDBJ whole genome shotgun (WGS) entry which is preliminary data.</text>
</comment>
<keyword evidence="9" id="KW-0472">Membrane</keyword>
<evidence type="ECO:0000256" key="8">
    <source>
        <dbReference type="SAM" id="MobiDB-lite"/>
    </source>
</evidence>
<dbReference type="Proteomes" id="UP000663828">
    <property type="component" value="Unassembled WGS sequence"/>
</dbReference>
<dbReference type="GO" id="GO:0000175">
    <property type="term" value="F:3'-5'-RNA exonuclease activity"/>
    <property type="evidence" value="ECO:0007669"/>
    <property type="project" value="TreeGrafter"/>
</dbReference>
<proteinExistence type="predicted"/>
<dbReference type="Gene3D" id="3.90.1140.10">
    <property type="entry name" value="Cyclic phosphodiesterase"/>
    <property type="match status" value="1"/>
</dbReference>
<keyword evidence="4" id="KW-0539">Nucleus</keyword>
<feature type="compositionally biased region" description="Basic and acidic residues" evidence="8">
    <location>
        <begin position="14"/>
        <end position="25"/>
    </location>
</feature>
<dbReference type="GO" id="GO:0016829">
    <property type="term" value="F:lyase activity"/>
    <property type="evidence" value="ECO:0007669"/>
    <property type="project" value="UniProtKB-KW"/>
</dbReference>
<evidence type="ECO:0000256" key="9">
    <source>
        <dbReference type="SAM" id="Phobius"/>
    </source>
</evidence>
<evidence type="ECO:0000313" key="11">
    <source>
        <dbReference type="Proteomes" id="UP000663828"/>
    </source>
</evidence>
<dbReference type="InterPro" id="IPR057394">
    <property type="entry name" value="PIGBOS1"/>
</dbReference>
<feature type="transmembrane region" description="Helical" evidence="9">
    <location>
        <begin position="232"/>
        <end position="252"/>
    </location>
</feature>
<comment type="catalytic activity">
    <reaction evidence="5">
        <text>a 3'-end uridylyl-uridine-RNA = a 3'-end 2',3'-cyclophospho-uridine-RNA + uridine</text>
        <dbReference type="Rhea" id="RHEA:46052"/>
        <dbReference type="Rhea" id="RHEA-COMP:17384"/>
        <dbReference type="Rhea" id="RHEA-COMP:17385"/>
        <dbReference type="ChEBI" id="CHEBI:16704"/>
        <dbReference type="ChEBI" id="CHEBI:85643"/>
        <dbReference type="ChEBI" id="CHEBI:85644"/>
    </reaction>
    <physiologicalReaction direction="left-to-right" evidence="5">
        <dbReference type="Rhea" id="RHEA:46053"/>
    </physiologicalReaction>
</comment>
<evidence type="ECO:0000256" key="4">
    <source>
        <dbReference type="ARBA" id="ARBA00023242"/>
    </source>
</evidence>
<dbReference type="AlphaFoldDB" id="A0A815FQ61"/>
<protein>
    <recommendedName>
        <fullName evidence="6">U6 snRNA phosphodiesterase 1</fullName>
    </recommendedName>
    <alternativeName>
        <fullName evidence="7">3'-5' RNA exonuclease USB1</fullName>
    </alternativeName>
</protein>
<keyword evidence="11" id="KW-1185">Reference proteome</keyword>
<dbReference type="Pfam" id="PF23670">
    <property type="entry name" value="PIGBOS1"/>
    <property type="match status" value="1"/>
</dbReference>
<keyword evidence="3" id="KW-0456">Lyase</keyword>
<evidence type="ECO:0000256" key="3">
    <source>
        <dbReference type="ARBA" id="ARBA00023239"/>
    </source>
</evidence>
<feature type="compositionally biased region" description="Polar residues" evidence="8">
    <location>
        <begin position="1"/>
        <end position="10"/>
    </location>
</feature>
<reference evidence="10" key="1">
    <citation type="submission" date="2021-02" db="EMBL/GenBank/DDBJ databases">
        <authorList>
            <person name="Nowell W R."/>
        </authorList>
    </citation>
    <scope>NUCLEOTIDE SEQUENCE</scope>
</reference>
<keyword evidence="1" id="KW-0540">Nuclease</keyword>
<dbReference type="EMBL" id="CAJNOR010002693">
    <property type="protein sequence ID" value="CAF1328856.1"/>
    <property type="molecule type" value="Genomic_DNA"/>
</dbReference>
<gene>
    <name evidence="10" type="ORF">XAT740_LOCUS30321</name>
</gene>
<keyword evidence="2" id="KW-0378">Hydrolase</keyword>
<dbReference type="Pfam" id="PF09749">
    <property type="entry name" value="HVSL"/>
    <property type="match status" value="1"/>
</dbReference>
<keyword evidence="9" id="KW-1133">Transmembrane helix</keyword>
<evidence type="ECO:0000256" key="2">
    <source>
        <dbReference type="ARBA" id="ARBA00022801"/>
    </source>
</evidence>
<dbReference type="PANTHER" id="PTHR13522:SF3">
    <property type="entry name" value="U6 SNRNA PHOSPHODIESTERASE 1"/>
    <property type="match status" value="1"/>
</dbReference>
<evidence type="ECO:0000256" key="1">
    <source>
        <dbReference type="ARBA" id="ARBA00022722"/>
    </source>
</evidence>
<sequence>MSLVLYSSSESDNEERASTDESKNDRVRLFPHEEGNWALSIYAFVDCSSHMDTMIDDLLEIFNEKQEIWKRLGELHLSLSKTFPIRFLHIESIRKSLQDELTTSMNRFATHIENVTILNNEDSSTSFLVFTVDQHRQISRLVEIVDKILKEHRYPCYYKNPCFHVSFAYSTANNRQEKLPLDWQEKCQSIFKQYQCQPSSMMIPIDDICLKAGKHRMAFRFRIPNIGFRKRMSWFDFTVACVVGVLAGIYTFKPGLQQAKDEIERREALKEIQARRKAEMEQGSL</sequence>
<dbReference type="GO" id="GO:0005634">
    <property type="term" value="C:nucleus"/>
    <property type="evidence" value="ECO:0007669"/>
    <property type="project" value="TreeGrafter"/>
</dbReference>